<reference evidence="2 3" key="1">
    <citation type="submission" date="2022-05" db="EMBL/GenBank/DDBJ databases">
        <authorList>
            <consortium name="Genoscope - CEA"/>
            <person name="William W."/>
        </authorList>
    </citation>
    <scope>NUCLEOTIDE SEQUENCE [LARGE SCALE GENOMIC DNA]</scope>
</reference>
<evidence type="ECO:0000313" key="2">
    <source>
        <dbReference type="EMBL" id="CAH3192328.1"/>
    </source>
</evidence>
<dbReference type="PANTHER" id="PTHR46963:SF2">
    <property type="match status" value="1"/>
</dbReference>
<dbReference type="InterPro" id="IPR042838">
    <property type="entry name" value="KIAA1958"/>
</dbReference>
<proteinExistence type="predicted"/>
<dbReference type="InterPro" id="IPR057926">
    <property type="entry name" value="QRICH1_dom"/>
</dbReference>
<feature type="domain" description="QRICH1-like" evidence="1">
    <location>
        <begin position="41"/>
        <end position="119"/>
    </location>
</feature>
<feature type="non-terminal residue" evidence="2">
    <location>
        <position position="1"/>
    </location>
</feature>
<protein>
    <recommendedName>
        <fullName evidence="1">QRICH1-like domain-containing protein</fullName>
    </recommendedName>
</protein>
<dbReference type="PANTHER" id="PTHR46963">
    <property type="entry name" value="SIMILAR TO RIKEN CDNA E130308A19"/>
    <property type="match status" value="1"/>
</dbReference>
<comment type="caution">
    <text evidence="2">The sequence shown here is derived from an EMBL/GenBank/DDBJ whole genome shotgun (WGS) entry which is preliminary data.</text>
</comment>
<keyword evidence="3" id="KW-1185">Reference proteome</keyword>
<evidence type="ECO:0000259" key="1">
    <source>
        <dbReference type="Pfam" id="PF25561"/>
    </source>
</evidence>
<accession>A0ABN8SRE0</accession>
<dbReference type="Proteomes" id="UP001159427">
    <property type="component" value="Unassembled WGS sequence"/>
</dbReference>
<organism evidence="2 3">
    <name type="scientific">Porites evermanni</name>
    <dbReference type="NCBI Taxonomy" id="104178"/>
    <lineage>
        <taxon>Eukaryota</taxon>
        <taxon>Metazoa</taxon>
        <taxon>Cnidaria</taxon>
        <taxon>Anthozoa</taxon>
        <taxon>Hexacorallia</taxon>
        <taxon>Scleractinia</taxon>
        <taxon>Fungiina</taxon>
        <taxon>Poritidae</taxon>
        <taxon>Porites</taxon>
    </lineage>
</organism>
<gene>
    <name evidence="2" type="ORF">PEVE_00023693</name>
</gene>
<name>A0ABN8SRE0_9CNID</name>
<dbReference type="EMBL" id="CALNXI010003146">
    <property type="protein sequence ID" value="CAH3192328.1"/>
    <property type="molecule type" value="Genomic_DNA"/>
</dbReference>
<dbReference type="Pfam" id="PF25561">
    <property type="entry name" value="QRICH1"/>
    <property type="match status" value="1"/>
</dbReference>
<evidence type="ECO:0000313" key="3">
    <source>
        <dbReference type="Proteomes" id="UP001159427"/>
    </source>
</evidence>
<sequence length="164" mass="19389">SVASRFASISDKEVKEFTEKLENENTKKKTLYDIKVFKEYLDAYDEKREIEDITPVELQEIIKKFVLAARKKNGEEYEPSSLRAFIQSIDRHLRKNNYGFSVLNDKEFHKVHDILKKKQKQLKSIGKGNRPNAADLLIWFRSWLIMTYRQTKSCRSLDIKTLTL</sequence>